<dbReference type="OMA" id="MMMTANG"/>
<dbReference type="GO" id="GO:0032259">
    <property type="term" value="P:methylation"/>
    <property type="evidence" value="ECO:0007669"/>
    <property type="project" value="UniProtKB-KW"/>
</dbReference>
<dbReference type="PANTHER" id="PTHR11746">
    <property type="entry name" value="O-METHYLTRANSFERASE"/>
    <property type="match status" value="1"/>
</dbReference>
<dbReference type="Gene3D" id="3.40.50.150">
    <property type="entry name" value="Vaccinia Virus protein VP39"/>
    <property type="match status" value="1"/>
</dbReference>
<dbReference type="GO" id="GO:0008171">
    <property type="term" value="F:O-methyltransferase activity"/>
    <property type="evidence" value="ECO:0007669"/>
    <property type="project" value="InterPro"/>
</dbReference>
<dbReference type="InterPro" id="IPR036390">
    <property type="entry name" value="WH_DNA-bd_sf"/>
</dbReference>
<organism evidence="7 8">
    <name type="scientific">Tieghemostelium lacteum</name>
    <name type="common">Slime mold</name>
    <name type="synonym">Dictyostelium lacteum</name>
    <dbReference type="NCBI Taxonomy" id="361077"/>
    <lineage>
        <taxon>Eukaryota</taxon>
        <taxon>Amoebozoa</taxon>
        <taxon>Evosea</taxon>
        <taxon>Eumycetozoa</taxon>
        <taxon>Dictyostelia</taxon>
        <taxon>Dictyosteliales</taxon>
        <taxon>Raperosteliaceae</taxon>
        <taxon>Tieghemostelium</taxon>
    </lineage>
</organism>
<dbReference type="InterPro" id="IPR001077">
    <property type="entry name" value="COMT_C"/>
</dbReference>
<keyword evidence="3" id="KW-0949">S-adenosyl-L-methionine</keyword>
<keyword evidence="2 7" id="KW-0808">Transferase</keyword>
<comment type="caution">
    <text evidence="7">The sequence shown here is derived from an EMBL/GenBank/DDBJ whole genome shotgun (WGS) entry which is preliminary data.</text>
</comment>
<dbReference type="Pfam" id="PF08100">
    <property type="entry name" value="Dimerisation"/>
    <property type="match status" value="1"/>
</dbReference>
<feature type="domain" description="O-methyltransferase dimerisation" evidence="6">
    <location>
        <begin position="26"/>
        <end position="101"/>
    </location>
</feature>
<reference evidence="7 8" key="1">
    <citation type="submission" date="2015-12" db="EMBL/GenBank/DDBJ databases">
        <title>Dictyostelia acquired genes for synthesis and detection of signals that induce cell-type specialization by lateral gene transfer from prokaryotes.</title>
        <authorList>
            <person name="Gloeckner G."/>
            <person name="Schaap P."/>
        </authorList>
    </citation>
    <scope>NUCLEOTIDE SEQUENCE [LARGE SCALE GENOMIC DNA]</scope>
    <source>
        <strain evidence="7 8">TK</strain>
    </source>
</reference>
<dbReference type="InterPro" id="IPR012967">
    <property type="entry name" value="COMT_dimerisation"/>
</dbReference>
<sequence>MHLDDRVSDDFDATDYFQTMDVLVKYGGGHIISRFFSSLFQLGVFDHLEDGPKHYHEIAKLTNSNSESIYRLMRFFVPQGLFVEEKPGIFSKTKQSSLFTKNGIMANYMGMFVSDSHYQLLKTFPETIVKGEGQAPKAMGVASFWDCFKDHAFEQSFTKCMLGFTKTASPNILKHIDFSNYKTIVDIGGSHGDFIKEVLKLYPTIKHGINFDKKEVIEKLKQNQQGENQKLQLVSGNFLESVPRGDCMILKHILHDWSDEDSKTILNNVADSLEDGGHLYIFDFVIDPKNYNQHTLMYDLLMLHLFTAKERTKEQWLQLVQDRFTFVKFIHEISIGCIVLKKK</sequence>
<dbReference type="SUPFAM" id="SSF46785">
    <property type="entry name" value="Winged helix' DNA-binding domain"/>
    <property type="match status" value="1"/>
</dbReference>
<feature type="active site" description="Proton acceptor" evidence="4">
    <location>
        <position position="255"/>
    </location>
</feature>
<keyword evidence="1 7" id="KW-0489">Methyltransferase</keyword>
<dbReference type="AlphaFoldDB" id="A0A151Z5V8"/>
<dbReference type="Proteomes" id="UP000076078">
    <property type="component" value="Unassembled WGS sequence"/>
</dbReference>
<dbReference type="EMBL" id="LODT01000042">
    <property type="protein sequence ID" value="KYQ89184.1"/>
    <property type="molecule type" value="Genomic_DNA"/>
</dbReference>
<evidence type="ECO:0000256" key="3">
    <source>
        <dbReference type="ARBA" id="ARBA00022691"/>
    </source>
</evidence>
<name>A0A151Z5V8_TIELA</name>
<evidence type="ECO:0000259" key="5">
    <source>
        <dbReference type="Pfam" id="PF00891"/>
    </source>
</evidence>
<dbReference type="Gene3D" id="1.10.10.10">
    <property type="entry name" value="Winged helix-like DNA-binding domain superfamily/Winged helix DNA-binding domain"/>
    <property type="match status" value="1"/>
</dbReference>
<dbReference type="OrthoDB" id="16076at2759"/>
<dbReference type="STRING" id="361077.A0A151Z5V8"/>
<evidence type="ECO:0000256" key="4">
    <source>
        <dbReference type="PIRSR" id="PIRSR005739-1"/>
    </source>
</evidence>
<dbReference type="CDD" id="cd02440">
    <property type="entry name" value="AdoMet_MTases"/>
    <property type="match status" value="1"/>
</dbReference>
<keyword evidence="8" id="KW-1185">Reference proteome</keyword>
<dbReference type="SUPFAM" id="SSF53335">
    <property type="entry name" value="S-adenosyl-L-methionine-dependent methyltransferases"/>
    <property type="match status" value="1"/>
</dbReference>
<dbReference type="PROSITE" id="PS51683">
    <property type="entry name" value="SAM_OMT_II"/>
    <property type="match status" value="1"/>
</dbReference>
<feature type="domain" description="O-methyltransferase C-terminal" evidence="5">
    <location>
        <begin position="128"/>
        <end position="321"/>
    </location>
</feature>
<dbReference type="Pfam" id="PF00891">
    <property type="entry name" value="Methyltransf_2"/>
    <property type="match status" value="1"/>
</dbReference>
<dbReference type="InterPro" id="IPR036388">
    <property type="entry name" value="WH-like_DNA-bd_sf"/>
</dbReference>
<evidence type="ECO:0000256" key="1">
    <source>
        <dbReference type="ARBA" id="ARBA00022603"/>
    </source>
</evidence>
<evidence type="ECO:0000256" key="2">
    <source>
        <dbReference type="ARBA" id="ARBA00022679"/>
    </source>
</evidence>
<proteinExistence type="predicted"/>
<dbReference type="PIRSF" id="PIRSF005739">
    <property type="entry name" value="O-mtase"/>
    <property type="match status" value="1"/>
</dbReference>
<evidence type="ECO:0000313" key="7">
    <source>
        <dbReference type="EMBL" id="KYQ89184.1"/>
    </source>
</evidence>
<dbReference type="InParanoid" id="A0A151Z5V8"/>
<evidence type="ECO:0000313" key="8">
    <source>
        <dbReference type="Proteomes" id="UP000076078"/>
    </source>
</evidence>
<gene>
    <name evidence="7" type="ORF">DLAC_10428</name>
</gene>
<dbReference type="InterPro" id="IPR029063">
    <property type="entry name" value="SAM-dependent_MTases_sf"/>
</dbReference>
<dbReference type="GO" id="GO:0046983">
    <property type="term" value="F:protein dimerization activity"/>
    <property type="evidence" value="ECO:0007669"/>
    <property type="project" value="InterPro"/>
</dbReference>
<dbReference type="InterPro" id="IPR016461">
    <property type="entry name" value="COMT-like"/>
</dbReference>
<accession>A0A151Z5V8</accession>
<evidence type="ECO:0000259" key="6">
    <source>
        <dbReference type="Pfam" id="PF08100"/>
    </source>
</evidence>
<protein>
    <submittedName>
        <fullName evidence="7">O-methyltransferase family 2 protein</fullName>
    </submittedName>
</protein>